<comment type="caution">
    <text evidence="2">The sequence shown here is derived from an EMBL/GenBank/DDBJ whole genome shotgun (WGS) entry which is preliminary data.</text>
</comment>
<keyword evidence="1" id="KW-1133">Transmembrane helix</keyword>
<evidence type="ECO:0000313" key="3">
    <source>
        <dbReference type="Proteomes" id="UP000807306"/>
    </source>
</evidence>
<proteinExistence type="predicted"/>
<name>A0A9P6JP71_9AGAR</name>
<keyword evidence="3" id="KW-1185">Reference proteome</keyword>
<organism evidence="2 3">
    <name type="scientific">Crepidotus variabilis</name>
    <dbReference type="NCBI Taxonomy" id="179855"/>
    <lineage>
        <taxon>Eukaryota</taxon>
        <taxon>Fungi</taxon>
        <taxon>Dikarya</taxon>
        <taxon>Basidiomycota</taxon>
        <taxon>Agaricomycotina</taxon>
        <taxon>Agaricomycetes</taxon>
        <taxon>Agaricomycetidae</taxon>
        <taxon>Agaricales</taxon>
        <taxon>Agaricineae</taxon>
        <taxon>Crepidotaceae</taxon>
        <taxon>Crepidotus</taxon>
    </lineage>
</organism>
<reference evidence="2" key="1">
    <citation type="submission" date="2020-11" db="EMBL/GenBank/DDBJ databases">
        <authorList>
            <consortium name="DOE Joint Genome Institute"/>
            <person name="Ahrendt S."/>
            <person name="Riley R."/>
            <person name="Andreopoulos W."/>
            <person name="Labutti K."/>
            <person name="Pangilinan J."/>
            <person name="Ruiz-Duenas F.J."/>
            <person name="Barrasa J.M."/>
            <person name="Sanchez-Garcia M."/>
            <person name="Camarero S."/>
            <person name="Miyauchi S."/>
            <person name="Serrano A."/>
            <person name="Linde D."/>
            <person name="Babiker R."/>
            <person name="Drula E."/>
            <person name="Ayuso-Fernandez I."/>
            <person name="Pacheco R."/>
            <person name="Padilla G."/>
            <person name="Ferreira P."/>
            <person name="Barriuso J."/>
            <person name="Kellner H."/>
            <person name="Castanera R."/>
            <person name="Alfaro M."/>
            <person name="Ramirez L."/>
            <person name="Pisabarro A.G."/>
            <person name="Kuo A."/>
            <person name="Tritt A."/>
            <person name="Lipzen A."/>
            <person name="He G."/>
            <person name="Yan M."/>
            <person name="Ng V."/>
            <person name="Cullen D."/>
            <person name="Martin F."/>
            <person name="Rosso M.-N."/>
            <person name="Henrissat B."/>
            <person name="Hibbett D."/>
            <person name="Martinez A.T."/>
            <person name="Grigoriev I.V."/>
        </authorList>
    </citation>
    <scope>NUCLEOTIDE SEQUENCE</scope>
    <source>
        <strain evidence="2">CBS 506.95</strain>
    </source>
</reference>
<gene>
    <name evidence="2" type="ORF">CPB83DRAFT_855329</name>
</gene>
<sequence length="54" mass="5967">MSHTSWRPQGIPPSLGGSYMVFVVLSYISKMLRTVSPMGSDYCTSFPALSIIRL</sequence>
<feature type="transmembrane region" description="Helical" evidence="1">
    <location>
        <begin position="12"/>
        <end position="28"/>
    </location>
</feature>
<protein>
    <submittedName>
        <fullName evidence="2">Uncharacterized protein</fullName>
    </submittedName>
</protein>
<dbReference type="EMBL" id="MU157857">
    <property type="protein sequence ID" value="KAF9527866.1"/>
    <property type="molecule type" value="Genomic_DNA"/>
</dbReference>
<evidence type="ECO:0000256" key="1">
    <source>
        <dbReference type="SAM" id="Phobius"/>
    </source>
</evidence>
<dbReference type="Proteomes" id="UP000807306">
    <property type="component" value="Unassembled WGS sequence"/>
</dbReference>
<keyword evidence="1" id="KW-0812">Transmembrane</keyword>
<evidence type="ECO:0000313" key="2">
    <source>
        <dbReference type="EMBL" id="KAF9527866.1"/>
    </source>
</evidence>
<keyword evidence="1" id="KW-0472">Membrane</keyword>
<accession>A0A9P6JP71</accession>
<dbReference type="AlphaFoldDB" id="A0A9P6JP71"/>